<dbReference type="Pfam" id="PF20684">
    <property type="entry name" value="Fung_rhodopsin"/>
    <property type="match status" value="1"/>
</dbReference>
<proteinExistence type="inferred from homology"/>
<feature type="transmembrane region" description="Helical" evidence="7">
    <location>
        <begin position="94"/>
        <end position="118"/>
    </location>
</feature>
<protein>
    <recommendedName>
        <fullName evidence="8">Rhodopsin domain-containing protein</fullName>
    </recommendedName>
</protein>
<dbReference type="Proteomes" id="UP000799439">
    <property type="component" value="Unassembled WGS sequence"/>
</dbReference>
<evidence type="ECO:0000313" key="9">
    <source>
        <dbReference type="EMBL" id="KAF2148577.1"/>
    </source>
</evidence>
<dbReference type="EMBL" id="ML996093">
    <property type="protein sequence ID" value="KAF2148577.1"/>
    <property type="molecule type" value="Genomic_DNA"/>
</dbReference>
<keyword evidence="4 7" id="KW-0472">Membrane</keyword>
<gene>
    <name evidence="9" type="ORF">K461DRAFT_324883</name>
</gene>
<evidence type="ECO:0000256" key="5">
    <source>
        <dbReference type="ARBA" id="ARBA00038359"/>
    </source>
</evidence>
<dbReference type="OrthoDB" id="3934549at2759"/>
<keyword evidence="2 7" id="KW-0812">Transmembrane</keyword>
<dbReference type="PANTHER" id="PTHR33048:SF146">
    <property type="entry name" value="INTEGRAL MEMBRANE PROTEIN"/>
    <property type="match status" value="1"/>
</dbReference>
<feature type="region of interest" description="Disordered" evidence="6">
    <location>
        <begin position="287"/>
        <end position="306"/>
    </location>
</feature>
<feature type="transmembrane region" description="Helical" evidence="7">
    <location>
        <begin position="249"/>
        <end position="271"/>
    </location>
</feature>
<feature type="transmembrane region" description="Helical" evidence="7">
    <location>
        <begin position="215"/>
        <end position="237"/>
    </location>
</feature>
<evidence type="ECO:0000256" key="3">
    <source>
        <dbReference type="ARBA" id="ARBA00022989"/>
    </source>
</evidence>
<name>A0A9P4IVE4_9PEZI</name>
<feature type="transmembrane region" description="Helical" evidence="7">
    <location>
        <begin position="49"/>
        <end position="74"/>
    </location>
</feature>
<evidence type="ECO:0000256" key="2">
    <source>
        <dbReference type="ARBA" id="ARBA00022692"/>
    </source>
</evidence>
<evidence type="ECO:0000256" key="4">
    <source>
        <dbReference type="ARBA" id="ARBA00023136"/>
    </source>
</evidence>
<keyword evidence="10" id="KW-1185">Reference proteome</keyword>
<comment type="caution">
    <text evidence="9">The sequence shown here is derived from an EMBL/GenBank/DDBJ whole genome shotgun (WGS) entry which is preliminary data.</text>
</comment>
<feature type="transmembrane region" description="Helical" evidence="7">
    <location>
        <begin position="16"/>
        <end position="37"/>
    </location>
</feature>
<dbReference type="InterPro" id="IPR052337">
    <property type="entry name" value="SAT4-like"/>
</dbReference>
<evidence type="ECO:0000256" key="6">
    <source>
        <dbReference type="SAM" id="MobiDB-lite"/>
    </source>
</evidence>
<keyword evidence="3 7" id="KW-1133">Transmembrane helix</keyword>
<organism evidence="9 10">
    <name type="scientific">Myriangium duriaei CBS 260.36</name>
    <dbReference type="NCBI Taxonomy" id="1168546"/>
    <lineage>
        <taxon>Eukaryota</taxon>
        <taxon>Fungi</taxon>
        <taxon>Dikarya</taxon>
        <taxon>Ascomycota</taxon>
        <taxon>Pezizomycotina</taxon>
        <taxon>Dothideomycetes</taxon>
        <taxon>Dothideomycetidae</taxon>
        <taxon>Myriangiales</taxon>
        <taxon>Myriangiaceae</taxon>
        <taxon>Myriangium</taxon>
    </lineage>
</organism>
<evidence type="ECO:0000256" key="1">
    <source>
        <dbReference type="ARBA" id="ARBA00004141"/>
    </source>
</evidence>
<evidence type="ECO:0000259" key="8">
    <source>
        <dbReference type="Pfam" id="PF20684"/>
    </source>
</evidence>
<feature type="domain" description="Rhodopsin" evidence="8">
    <location>
        <begin position="34"/>
        <end position="279"/>
    </location>
</feature>
<evidence type="ECO:0000256" key="7">
    <source>
        <dbReference type="SAM" id="Phobius"/>
    </source>
</evidence>
<comment type="similarity">
    <text evidence="5">Belongs to the SAT4 family.</text>
</comment>
<dbReference type="GO" id="GO:0016020">
    <property type="term" value="C:membrane"/>
    <property type="evidence" value="ECO:0007669"/>
    <property type="project" value="UniProtKB-SubCell"/>
</dbReference>
<dbReference type="InterPro" id="IPR049326">
    <property type="entry name" value="Rhodopsin_dom_fungi"/>
</dbReference>
<sequence length="348" mass="37822">MDSAVPAQATGNVGPALLVVQWVLLPISFVVLCLRFATKLVFVKRPLHLDDLFIALAFVVLLCFNISNQIGVHYGVGRHLFSLSDADREQTLKWIVITEPFAVLSSMFGRIGFAIYLLNLIGPTDHIQRGLLRAVMVLQVVFNVLVVIQLLGQCGKNISAMWDPAVEAIATCQSPLVETNIGYVQSSINSACDLILTVLPFMVVSQLHLSMRTKIGLAGLLCLSMFAFVASLIKAVSIKNLAVRNNFSYNMAFLSICCAIEDNLVIIGASIPTLKPLLKLVTGSSTKGSYGDNTGTKRTTQYKSGAGNTTHVKSTIGGQDPMVIQDVITRKTDVIVVLEERKEPEEDV</sequence>
<dbReference type="PANTHER" id="PTHR33048">
    <property type="entry name" value="PTH11-LIKE INTEGRAL MEMBRANE PROTEIN (AFU_ORTHOLOGUE AFUA_5G11245)"/>
    <property type="match status" value="1"/>
</dbReference>
<accession>A0A9P4IVE4</accession>
<evidence type="ECO:0000313" key="10">
    <source>
        <dbReference type="Proteomes" id="UP000799439"/>
    </source>
</evidence>
<reference evidence="9" key="1">
    <citation type="journal article" date="2020" name="Stud. Mycol.">
        <title>101 Dothideomycetes genomes: a test case for predicting lifestyles and emergence of pathogens.</title>
        <authorList>
            <person name="Haridas S."/>
            <person name="Albert R."/>
            <person name="Binder M."/>
            <person name="Bloem J."/>
            <person name="Labutti K."/>
            <person name="Salamov A."/>
            <person name="Andreopoulos B."/>
            <person name="Baker S."/>
            <person name="Barry K."/>
            <person name="Bills G."/>
            <person name="Bluhm B."/>
            <person name="Cannon C."/>
            <person name="Castanera R."/>
            <person name="Culley D."/>
            <person name="Daum C."/>
            <person name="Ezra D."/>
            <person name="Gonzalez J."/>
            <person name="Henrissat B."/>
            <person name="Kuo A."/>
            <person name="Liang C."/>
            <person name="Lipzen A."/>
            <person name="Lutzoni F."/>
            <person name="Magnuson J."/>
            <person name="Mondo S."/>
            <person name="Nolan M."/>
            <person name="Ohm R."/>
            <person name="Pangilinan J."/>
            <person name="Park H.-J."/>
            <person name="Ramirez L."/>
            <person name="Alfaro M."/>
            <person name="Sun H."/>
            <person name="Tritt A."/>
            <person name="Yoshinaga Y."/>
            <person name="Zwiers L.-H."/>
            <person name="Turgeon B."/>
            <person name="Goodwin S."/>
            <person name="Spatafora J."/>
            <person name="Crous P."/>
            <person name="Grigoriev I."/>
        </authorList>
    </citation>
    <scope>NUCLEOTIDE SEQUENCE</scope>
    <source>
        <strain evidence="9">CBS 260.36</strain>
    </source>
</reference>
<dbReference type="AlphaFoldDB" id="A0A9P4IVE4"/>
<comment type="subcellular location">
    <subcellularLocation>
        <location evidence="1">Membrane</location>
        <topology evidence="1">Multi-pass membrane protein</topology>
    </subcellularLocation>
</comment>
<feature type="transmembrane region" description="Helical" evidence="7">
    <location>
        <begin position="130"/>
        <end position="152"/>
    </location>
</feature>